<gene>
    <name evidence="10" type="ORF">ACFQ4O_14765</name>
</gene>
<evidence type="ECO:0000256" key="6">
    <source>
        <dbReference type="ARBA" id="ARBA00022777"/>
    </source>
</evidence>
<proteinExistence type="predicted"/>
<evidence type="ECO:0000256" key="5">
    <source>
        <dbReference type="ARBA" id="ARBA00022741"/>
    </source>
</evidence>
<evidence type="ECO:0000256" key="2">
    <source>
        <dbReference type="ARBA" id="ARBA00012438"/>
    </source>
</evidence>
<sequence length="340" mass="35711">MQPSARGYTGLLPPDDPTLPDPHRAMLDATPDCVKTLSVDGDLLTINRAGRIALDIPMDAELGMPFLPLVAEDLRAAGEAALRLAAAGETARFPGKSSATGVVRHWDNLLLPIVDASGAVLSIMCVSRDITEKVLLEQALEAAIRRETLIAEEMRHRIKNLFAVVSGLIALSEKEARAADAPGTATAVLQDKLKALSRASDAVFAQRGASGVDATDLEILIRSVLVPYGDSCRLVGGTVSVRGDSLTTLALFLHELATNSVKYGALSASGGAVTVVWSTSDAVLELRWIETGGPEIAAPTERNGFGGAMVDRLVRAAGGAIARSWLPEGLLIDLRLPTPA</sequence>
<dbReference type="InterPro" id="IPR036890">
    <property type="entry name" value="HATPase_C_sf"/>
</dbReference>
<keyword evidence="7" id="KW-0067">ATP-binding</keyword>
<evidence type="ECO:0000313" key="11">
    <source>
        <dbReference type="Proteomes" id="UP001597171"/>
    </source>
</evidence>
<name>A0ABW3ZBR1_9HYPH</name>
<evidence type="ECO:0000259" key="9">
    <source>
        <dbReference type="SMART" id="SM00911"/>
    </source>
</evidence>
<accession>A0ABW3ZBR1</accession>
<evidence type="ECO:0000256" key="1">
    <source>
        <dbReference type="ARBA" id="ARBA00000085"/>
    </source>
</evidence>
<evidence type="ECO:0000256" key="4">
    <source>
        <dbReference type="ARBA" id="ARBA00022679"/>
    </source>
</evidence>
<reference evidence="11" key="1">
    <citation type="journal article" date="2019" name="Int. J. Syst. Evol. Microbiol.">
        <title>The Global Catalogue of Microorganisms (GCM) 10K type strain sequencing project: providing services to taxonomists for standard genome sequencing and annotation.</title>
        <authorList>
            <consortium name="The Broad Institute Genomics Platform"/>
            <consortium name="The Broad Institute Genome Sequencing Center for Infectious Disease"/>
            <person name="Wu L."/>
            <person name="Ma J."/>
        </authorList>
    </citation>
    <scope>NUCLEOTIDE SEQUENCE [LARGE SCALE GENOMIC DNA]</scope>
    <source>
        <strain evidence="11">CCUG 61696</strain>
    </source>
</reference>
<keyword evidence="5" id="KW-0547">Nucleotide-binding</keyword>
<keyword evidence="4" id="KW-0808">Transferase</keyword>
<dbReference type="SUPFAM" id="SSF55874">
    <property type="entry name" value="ATPase domain of HSP90 chaperone/DNA topoisomerase II/histidine kinase"/>
    <property type="match status" value="1"/>
</dbReference>
<feature type="domain" description="Signal transduction histidine kinase HWE region" evidence="9">
    <location>
        <begin position="153"/>
        <end position="238"/>
    </location>
</feature>
<dbReference type="Gene3D" id="3.30.450.20">
    <property type="entry name" value="PAS domain"/>
    <property type="match status" value="1"/>
</dbReference>
<dbReference type="InterPro" id="IPR035965">
    <property type="entry name" value="PAS-like_dom_sf"/>
</dbReference>
<protein>
    <recommendedName>
        <fullName evidence="2">histidine kinase</fullName>
        <ecNumber evidence="2">2.7.13.3</ecNumber>
    </recommendedName>
</protein>
<keyword evidence="3" id="KW-0597">Phosphoprotein</keyword>
<comment type="caution">
    <text evidence="10">The sequence shown here is derived from an EMBL/GenBank/DDBJ whole genome shotgun (WGS) entry which is preliminary data.</text>
</comment>
<evidence type="ECO:0000313" key="10">
    <source>
        <dbReference type="EMBL" id="MFD1333257.1"/>
    </source>
</evidence>
<dbReference type="Proteomes" id="UP001597171">
    <property type="component" value="Unassembled WGS sequence"/>
</dbReference>
<dbReference type="SMART" id="SM00911">
    <property type="entry name" value="HWE_HK"/>
    <property type="match status" value="1"/>
</dbReference>
<feature type="region of interest" description="Disordered" evidence="8">
    <location>
        <begin position="1"/>
        <end position="22"/>
    </location>
</feature>
<dbReference type="Pfam" id="PF07536">
    <property type="entry name" value="HWE_HK"/>
    <property type="match status" value="1"/>
</dbReference>
<evidence type="ECO:0000256" key="8">
    <source>
        <dbReference type="SAM" id="MobiDB-lite"/>
    </source>
</evidence>
<keyword evidence="6" id="KW-0418">Kinase</keyword>
<dbReference type="InterPro" id="IPR011102">
    <property type="entry name" value="Sig_transdc_His_kinase_HWE"/>
</dbReference>
<keyword evidence="11" id="KW-1185">Reference proteome</keyword>
<organism evidence="10 11">
    <name type="scientific">Methylopila musalis</name>
    <dbReference type="NCBI Taxonomy" id="1134781"/>
    <lineage>
        <taxon>Bacteria</taxon>
        <taxon>Pseudomonadati</taxon>
        <taxon>Pseudomonadota</taxon>
        <taxon>Alphaproteobacteria</taxon>
        <taxon>Hyphomicrobiales</taxon>
        <taxon>Methylopilaceae</taxon>
        <taxon>Methylopila</taxon>
    </lineage>
</organism>
<dbReference type="Pfam" id="PF08448">
    <property type="entry name" value="PAS_4"/>
    <property type="match status" value="1"/>
</dbReference>
<dbReference type="SUPFAM" id="SSF55785">
    <property type="entry name" value="PYP-like sensor domain (PAS domain)"/>
    <property type="match status" value="1"/>
</dbReference>
<dbReference type="Gene3D" id="3.30.565.10">
    <property type="entry name" value="Histidine kinase-like ATPase, C-terminal domain"/>
    <property type="match status" value="1"/>
</dbReference>
<evidence type="ECO:0000256" key="7">
    <source>
        <dbReference type="ARBA" id="ARBA00022840"/>
    </source>
</evidence>
<comment type="catalytic activity">
    <reaction evidence="1">
        <text>ATP + protein L-histidine = ADP + protein N-phospho-L-histidine.</text>
        <dbReference type="EC" id="2.7.13.3"/>
    </reaction>
</comment>
<dbReference type="PANTHER" id="PTHR41523:SF8">
    <property type="entry name" value="ETHYLENE RESPONSE SENSOR PROTEIN"/>
    <property type="match status" value="1"/>
</dbReference>
<dbReference type="InterPro" id="IPR013656">
    <property type="entry name" value="PAS_4"/>
</dbReference>
<evidence type="ECO:0000256" key="3">
    <source>
        <dbReference type="ARBA" id="ARBA00022553"/>
    </source>
</evidence>
<dbReference type="EC" id="2.7.13.3" evidence="2"/>
<dbReference type="EMBL" id="JBHTMX010000193">
    <property type="protein sequence ID" value="MFD1333257.1"/>
    <property type="molecule type" value="Genomic_DNA"/>
</dbReference>
<dbReference type="RefSeq" id="WP_378776654.1">
    <property type="nucleotide sequence ID" value="NZ_JBHTMX010000193.1"/>
</dbReference>
<dbReference type="PANTHER" id="PTHR41523">
    <property type="entry name" value="TWO-COMPONENT SYSTEM SENSOR PROTEIN"/>
    <property type="match status" value="1"/>
</dbReference>